<protein>
    <recommendedName>
        <fullName evidence="2">YCII-related domain-containing protein</fullName>
    </recommendedName>
</protein>
<dbReference type="NCBIfam" id="NF009508">
    <property type="entry name" value="PRK12866.1"/>
    <property type="match status" value="1"/>
</dbReference>
<name>A0A1D8K670_9GAMM</name>
<gene>
    <name evidence="3" type="ORF">BJI67_04715</name>
</gene>
<dbReference type="Pfam" id="PF03795">
    <property type="entry name" value="YCII"/>
    <property type="match status" value="1"/>
</dbReference>
<dbReference type="KEGG" id="aaeo:BJI67_04715"/>
<dbReference type="InterPro" id="IPR011008">
    <property type="entry name" value="Dimeric_a/b-barrel"/>
</dbReference>
<dbReference type="EMBL" id="CP017448">
    <property type="protein sequence ID" value="AOV16467.1"/>
    <property type="molecule type" value="Genomic_DNA"/>
</dbReference>
<keyword evidence="4" id="KW-1185">Reference proteome</keyword>
<dbReference type="Gene3D" id="3.30.70.1060">
    <property type="entry name" value="Dimeric alpha+beta barrel"/>
    <property type="match status" value="1"/>
</dbReference>
<dbReference type="RefSeq" id="WP_070072059.1">
    <property type="nucleotide sequence ID" value="NZ_CP017448.1"/>
</dbReference>
<organism evidence="3 4">
    <name type="scientific">Acidihalobacter aeolianus</name>
    <dbReference type="NCBI Taxonomy" id="2792603"/>
    <lineage>
        <taxon>Bacteria</taxon>
        <taxon>Pseudomonadati</taxon>
        <taxon>Pseudomonadota</taxon>
        <taxon>Gammaproteobacteria</taxon>
        <taxon>Chromatiales</taxon>
        <taxon>Ectothiorhodospiraceae</taxon>
        <taxon>Acidihalobacter</taxon>
    </lineage>
</organism>
<dbReference type="SUPFAM" id="SSF54909">
    <property type="entry name" value="Dimeric alpha+beta barrel"/>
    <property type="match status" value="1"/>
</dbReference>
<evidence type="ECO:0000313" key="3">
    <source>
        <dbReference type="EMBL" id="AOV16467.1"/>
    </source>
</evidence>
<feature type="domain" description="YCII-related" evidence="2">
    <location>
        <begin position="1"/>
        <end position="86"/>
    </location>
</feature>
<dbReference type="Proteomes" id="UP000095342">
    <property type="component" value="Chromosome"/>
</dbReference>
<dbReference type="AlphaFoldDB" id="A0A1D8K670"/>
<dbReference type="PANTHER" id="PTHR33606">
    <property type="entry name" value="PROTEIN YCII"/>
    <property type="match status" value="1"/>
</dbReference>
<accession>A0A1D8K670</accession>
<dbReference type="InterPro" id="IPR005545">
    <property type="entry name" value="YCII"/>
</dbReference>
<evidence type="ECO:0000256" key="1">
    <source>
        <dbReference type="ARBA" id="ARBA00007689"/>
    </source>
</evidence>
<dbReference type="InterPro" id="IPR051807">
    <property type="entry name" value="Sec-metab_biosynth-assoc"/>
</dbReference>
<proteinExistence type="inferred from homology"/>
<sequence length="94" mass="10906">MHYILFYDYVENIIERRTPFRQAHLALTEEYVRRGELLLGGAYADPADGAALIFKTEDRSRVESFVANDPYVRNRLVTGWRIREWTVVVGSTLA</sequence>
<evidence type="ECO:0000259" key="2">
    <source>
        <dbReference type="Pfam" id="PF03795"/>
    </source>
</evidence>
<comment type="similarity">
    <text evidence="1">Belongs to the YciI family.</text>
</comment>
<dbReference type="PANTHER" id="PTHR33606:SF3">
    <property type="entry name" value="PROTEIN YCII"/>
    <property type="match status" value="1"/>
</dbReference>
<evidence type="ECO:0000313" key="4">
    <source>
        <dbReference type="Proteomes" id="UP000095342"/>
    </source>
</evidence>
<reference evidence="3 4" key="1">
    <citation type="submission" date="2016-09" db="EMBL/GenBank/DDBJ databases">
        <title>Acidihalobacter prosperus V6 (DSM14174).</title>
        <authorList>
            <person name="Khaleque H.N."/>
            <person name="Ramsay J.P."/>
            <person name="Murphy R.J.T."/>
            <person name="Kaksonen A.H."/>
            <person name="Boxall N.J."/>
            <person name="Watkin E.L.J."/>
        </authorList>
    </citation>
    <scope>NUCLEOTIDE SEQUENCE [LARGE SCALE GENOMIC DNA]</scope>
    <source>
        <strain evidence="3 4">V6</strain>
    </source>
</reference>